<dbReference type="EMBL" id="AKFS01000225">
    <property type="protein sequence ID" value="EJF41793.1"/>
    <property type="molecule type" value="Genomic_DNA"/>
</dbReference>
<protein>
    <submittedName>
        <fullName evidence="1">Uncharacterized protein</fullName>
    </submittedName>
</protein>
<reference evidence="1 2" key="1">
    <citation type="submission" date="2012-05" db="EMBL/GenBank/DDBJ databases">
        <authorList>
            <person name="Harkins D.M."/>
            <person name="Madupu R."/>
            <person name="Durkin A.S."/>
            <person name="Torralba M."/>
            <person name="Methe B."/>
            <person name="Sutton G.G."/>
            <person name="Nelson K.E."/>
        </authorList>
    </citation>
    <scope>NUCLEOTIDE SEQUENCE [LARGE SCALE GENOMIC DNA]</scope>
    <source>
        <strain evidence="1 2">F0490</strain>
    </source>
</reference>
<accession>J1H8Z6</accession>
<keyword evidence="2" id="KW-1185">Reference proteome</keyword>
<sequence length="68" mass="7040">MPGAVVGCFGLAHGSHGRKRRAHLRATRPLPGRMWGVRGGPGALRAPGDCATGEQSCGRGGWWCVMGA</sequence>
<dbReference type="AlphaFoldDB" id="J1H8Z6"/>
<proteinExistence type="predicted"/>
<evidence type="ECO:0000313" key="2">
    <source>
        <dbReference type="Proteomes" id="UP000004578"/>
    </source>
</evidence>
<gene>
    <name evidence="1" type="ORF">HMPREF1317_1213</name>
</gene>
<dbReference type="PATRIC" id="fig|1125717.3.peg.1391"/>
<dbReference type="Proteomes" id="UP000004578">
    <property type="component" value="Unassembled WGS sequence"/>
</dbReference>
<name>J1H8Z6_9ACTO</name>
<comment type="caution">
    <text evidence="1">The sequence shown here is derived from an EMBL/GenBank/DDBJ whole genome shotgun (WGS) entry which is preliminary data.</text>
</comment>
<evidence type="ECO:0000313" key="1">
    <source>
        <dbReference type="EMBL" id="EJF41793.1"/>
    </source>
</evidence>
<organism evidence="1 2">
    <name type="scientific">Schaalia georgiae F0490</name>
    <dbReference type="NCBI Taxonomy" id="1125717"/>
    <lineage>
        <taxon>Bacteria</taxon>
        <taxon>Bacillati</taxon>
        <taxon>Actinomycetota</taxon>
        <taxon>Actinomycetes</taxon>
        <taxon>Actinomycetales</taxon>
        <taxon>Actinomycetaceae</taxon>
        <taxon>Schaalia</taxon>
    </lineage>
</organism>